<feature type="compositionally biased region" description="Acidic residues" evidence="2">
    <location>
        <begin position="616"/>
        <end position="637"/>
    </location>
</feature>
<feature type="compositionally biased region" description="Acidic residues" evidence="2">
    <location>
        <begin position="591"/>
        <end position="600"/>
    </location>
</feature>
<feature type="compositionally biased region" description="Basic and acidic residues" evidence="2">
    <location>
        <begin position="47"/>
        <end position="56"/>
    </location>
</feature>
<evidence type="ECO:0000256" key="2">
    <source>
        <dbReference type="SAM" id="MobiDB-lite"/>
    </source>
</evidence>
<feature type="compositionally biased region" description="Basic and acidic residues" evidence="2">
    <location>
        <begin position="564"/>
        <end position="575"/>
    </location>
</feature>
<protein>
    <submittedName>
        <fullName evidence="3">Uncharacterized protein</fullName>
    </submittedName>
</protein>
<feature type="region of interest" description="Disordered" evidence="2">
    <location>
        <begin position="813"/>
        <end position="847"/>
    </location>
</feature>
<feature type="compositionally biased region" description="Polar residues" evidence="2">
    <location>
        <begin position="819"/>
        <end position="833"/>
    </location>
</feature>
<feature type="compositionally biased region" description="Basic and acidic residues" evidence="2">
    <location>
        <begin position="187"/>
        <end position="196"/>
    </location>
</feature>
<feature type="compositionally biased region" description="Basic and acidic residues" evidence="2">
    <location>
        <begin position="511"/>
        <end position="521"/>
    </location>
</feature>
<feature type="region of interest" description="Disordered" evidence="2">
    <location>
        <begin position="360"/>
        <end position="385"/>
    </location>
</feature>
<feature type="compositionally biased region" description="Polar residues" evidence="2">
    <location>
        <begin position="528"/>
        <end position="539"/>
    </location>
</feature>
<feature type="compositionally biased region" description="Acidic residues" evidence="2">
    <location>
        <begin position="678"/>
        <end position="704"/>
    </location>
</feature>
<sequence length="1212" mass="131549">MEDQPKESLAAQNAENTKVDILAGDIRKAGDDLNDPDASKIDGSGDALKETSDEVTKLCMESEDTVDPSNATPNKASEPLPEGHDNVCSPKTVDATSDLQKPKPFDMKSLNNETELNSEDIELKWDDDEDGDNVVDDKTPGLIEKLNLIDDKISNKDDYLDKAADTTPMDVDETEKEDVLPPEALDSEIKLPEHTETAITDAKVETNSNRQTDDSDGKIDTPVASTDDVEMDSSNISSFVKESIKKELEGKVLDAETSDSVNMTEKMETDLVNDELSSTSILEHKNTNDDNIKTMIENEVNIMMSPTEKNVDGAPSIDTTLLHKTSIGTLSLEGQSIPNDDPGSKIISESTVATVENLQKDISEDIDDPSVETPVPSKAQSDDIDTTTDTAENVALSTEISDNAVSTLENPIDSNDTIKNVELVPSEVSATNVNSSVKKDSSNEKEFVDSTHTKKEIENLSPTAKDVEKCKNMGPIATLHEVKDVNNGFALQSSKTMMEPKETVTNTEPITSKEEKIEVDTAKANAANDITDTVQSTMEIDTPAPAVEPKPSTSKAEDESIEPQDIKTECPEPVKDSNPADFDPSSSNEAQLDESDEIQEMADSLGLLAESSRIMDDEEDEEEDADDDDDADEDQDDDAPKDATADIDISENSFAGKIVQKETEVAVEAEEKERDIAEEAGETDVAEDTEADIAEEADGDIGESEIAAADDEVIEDAAEAEVKDAELDVDIDDVVVEEIEIVGKPLTPVEEATPVIAAVEPVVEASDVNPPAQEGVSSVQLSELSADTSWDSVSDREKNTILKRLLDKDSVAPPLKTLDLTSDTESPRQTRSTSKAEKKTETLEPDNIVNIVDFGEISSEDDIQEVNQEQAKLDSTPTKEDPNSSVTSVNIPKDLDIISAASGNTSQIVEKDGETIIKGVPKPAPPKMARLNTSEISIKTTTASAEPNIVIPETTLNGSKAAEKSKFGLEVFSLDSDEEDEGVKENTDKPSDRGAGRCINPLCPETCRDKIVADAGTLRYYDIERKRKAMVCQDCADVVALRLQGLISGVRSSSGLLQLPMSRPEQQLVEISDSEEEEEEAPRPPPLGAAAAGFLEAHLADMINQTWHKYDLDERLLDARAEIEMELEHLEEERKEIDAMLNDCQAATDALRNELYATFTPRTQALPPIDIIDTPFAQLYATFTPRTQALPPIDIIDTPFAQVGKVGRPPAD</sequence>
<dbReference type="Proteomes" id="UP000823941">
    <property type="component" value="Chromosome 30"/>
</dbReference>
<feature type="coiled-coil region" evidence="1">
    <location>
        <begin position="1113"/>
        <end position="1150"/>
    </location>
</feature>
<feature type="region of interest" description="Disordered" evidence="2">
    <location>
        <begin position="867"/>
        <end position="889"/>
    </location>
</feature>
<keyword evidence="4" id="KW-1185">Reference proteome</keyword>
<keyword evidence="1" id="KW-0175">Coiled coil</keyword>
<feature type="region of interest" description="Disordered" evidence="2">
    <location>
        <begin position="1062"/>
        <end position="1088"/>
    </location>
</feature>
<evidence type="ECO:0000313" key="3">
    <source>
        <dbReference type="EMBL" id="KAG7295604.1"/>
    </source>
</evidence>
<evidence type="ECO:0000256" key="1">
    <source>
        <dbReference type="SAM" id="Coils"/>
    </source>
</evidence>
<organism evidence="3 4">
    <name type="scientific">Plutella xylostella</name>
    <name type="common">Diamondback moth</name>
    <name type="synonym">Plutella maculipennis</name>
    <dbReference type="NCBI Taxonomy" id="51655"/>
    <lineage>
        <taxon>Eukaryota</taxon>
        <taxon>Metazoa</taxon>
        <taxon>Ecdysozoa</taxon>
        <taxon>Arthropoda</taxon>
        <taxon>Hexapoda</taxon>
        <taxon>Insecta</taxon>
        <taxon>Pterygota</taxon>
        <taxon>Neoptera</taxon>
        <taxon>Endopterygota</taxon>
        <taxon>Lepidoptera</taxon>
        <taxon>Glossata</taxon>
        <taxon>Ditrysia</taxon>
        <taxon>Yponomeutoidea</taxon>
        <taxon>Plutellidae</taxon>
        <taxon>Plutella</taxon>
    </lineage>
</organism>
<accession>A0ABQ7PRK3</accession>
<name>A0ABQ7PRK3_PLUXY</name>
<feature type="region of interest" description="Disordered" evidence="2">
    <location>
        <begin position="492"/>
        <end position="704"/>
    </location>
</feature>
<evidence type="ECO:0000313" key="4">
    <source>
        <dbReference type="Proteomes" id="UP000823941"/>
    </source>
</evidence>
<feature type="region of interest" description="Disordered" evidence="2">
    <location>
        <begin position="156"/>
        <end position="234"/>
    </location>
</feature>
<comment type="caution">
    <text evidence="3">The sequence shown here is derived from an EMBL/GenBank/DDBJ whole genome shotgun (WGS) entry which is preliminary data.</text>
</comment>
<proteinExistence type="predicted"/>
<reference evidence="3 4" key="1">
    <citation type="submission" date="2021-06" db="EMBL/GenBank/DDBJ databases">
        <title>A haploid diamondback moth (Plutella xylostella L.) genome assembly resolves 31 chromosomes and identifies a diamide resistance mutation.</title>
        <authorList>
            <person name="Ward C.M."/>
            <person name="Perry K.D."/>
            <person name="Baker G."/>
            <person name="Powis K."/>
            <person name="Heckel D.G."/>
            <person name="Baxter S.W."/>
        </authorList>
    </citation>
    <scope>NUCLEOTIDE SEQUENCE [LARGE SCALE GENOMIC DNA]</scope>
    <source>
        <strain evidence="3 4">LV</strain>
        <tissue evidence="3">Single pupa</tissue>
    </source>
</reference>
<gene>
    <name evidence="3" type="ORF">JYU34_021873</name>
</gene>
<feature type="compositionally biased region" description="Basic and acidic residues" evidence="2">
    <location>
        <begin position="659"/>
        <end position="677"/>
    </location>
</feature>
<feature type="compositionally biased region" description="Polar residues" evidence="2">
    <location>
        <begin position="775"/>
        <end position="792"/>
    </location>
</feature>
<feature type="region of interest" description="Disordered" evidence="2">
    <location>
        <begin position="1"/>
        <end position="113"/>
    </location>
</feature>
<feature type="compositionally biased region" description="Polar residues" evidence="2">
    <location>
        <begin position="867"/>
        <end position="876"/>
    </location>
</feature>
<feature type="region of interest" description="Disordered" evidence="2">
    <location>
        <begin position="767"/>
        <end position="796"/>
    </location>
</feature>
<dbReference type="EMBL" id="JAHIBW010000030">
    <property type="protein sequence ID" value="KAG7295604.1"/>
    <property type="molecule type" value="Genomic_DNA"/>
</dbReference>